<gene>
    <name evidence="1" type="ORF">SAMN04487999_1849</name>
</gene>
<sequence length="63" mass="7028">MVLQLMTVSIHKVTKLKKSASSDADFFIAVNAFVGFFKRSLKSTLILGAKKDFNVLGLYNNFN</sequence>
<accession>A0A1M5Y0P6</accession>
<dbReference type="STRING" id="573501.SAMN04487999_1849"/>
<organism evidence="1 2">
    <name type="scientific">Leeuwenhoekiella palythoae</name>
    <dbReference type="NCBI Taxonomy" id="573501"/>
    <lineage>
        <taxon>Bacteria</taxon>
        <taxon>Pseudomonadati</taxon>
        <taxon>Bacteroidota</taxon>
        <taxon>Flavobacteriia</taxon>
        <taxon>Flavobacteriales</taxon>
        <taxon>Flavobacteriaceae</taxon>
        <taxon>Leeuwenhoekiella</taxon>
    </lineage>
</organism>
<proteinExistence type="predicted"/>
<dbReference type="AlphaFoldDB" id="A0A1M5Y0P6"/>
<evidence type="ECO:0000313" key="1">
    <source>
        <dbReference type="EMBL" id="SHI05562.1"/>
    </source>
</evidence>
<dbReference type="Proteomes" id="UP000184240">
    <property type="component" value="Unassembled WGS sequence"/>
</dbReference>
<dbReference type="EMBL" id="FQXT01000003">
    <property type="protein sequence ID" value="SHI05562.1"/>
    <property type="molecule type" value="Genomic_DNA"/>
</dbReference>
<evidence type="ECO:0000313" key="2">
    <source>
        <dbReference type="Proteomes" id="UP000184240"/>
    </source>
</evidence>
<protein>
    <submittedName>
        <fullName evidence="1">Uncharacterized protein</fullName>
    </submittedName>
</protein>
<name>A0A1M5Y0P6_9FLAO</name>
<reference evidence="2" key="1">
    <citation type="submission" date="2016-11" db="EMBL/GenBank/DDBJ databases">
        <authorList>
            <person name="Varghese N."/>
            <person name="Submissions S."/>
        </authorList>
    </citation>
    <scope>NUCLEOTIDE SEQUENCE [LARGE SCALE GENOMIC DNA]</scope>
    <source>
        <strain evidence="2">DSM 19859</strain>
    </source>
</reference>